<dbReference type="SUPFAM" id="SSF52172">
    <property type="entry name" value="CheY-like"/>
    <property type="match status" value="1"/>
</dbReference>
<dbReference type="PANTHER" id="PTHR44757">
    <property type="entry name" value="DIGUANYLATE CYCLASE DGCP"/>
    <property type="match status" value="1"/>
</dbReference>
<proteinExistence type="predicted"/>
<protein>
    <submittedName>
        <fullName evidence="8">PAS/PAC sensor-containing diguanylate cyclase/phosphodiesterase</fullName>
    </submittedName>
</protein>
<feature type="domain" description="PAS" evidence="4">
    <location>
        <begin position="784"/>
        <end position="815"/>
    </location>
</feature>
<dbReference type="InterPro" id="IPR013656">
    <property type="entry name" value="PAS_4"/>
</dbReference>
<evidence type="ECO:0000313" key="9">
    <source>
        <dbReference type="Proteomes" id="UP000031637"/>
    </source>
</evidence>
<feature type="domain" description="PAC" evidence="5">
    <location>
        <begin position="577"/>
        <end position="630"/>
    </location>
</feature>
<dbReference type="NCBIfam" id="TIGR00229">
    <property type="entry name" value="sensory_box"/>
    <property type="match status" value="4"/>
</dbReference>
<dbReference type="PROSITE" id="PS50883">
    <property type="entry name" value="EAL"/>
    <property type="match status" value="1"/>
</dbReference>
<dbReference type="RefSeq" id="WP_052473067.1">
    <property type="nucleotide sequence ID" value="NZ_AP012547.1"/>
</dbReference>
<dbReference type="InterPro" id="IPR035965">
    <property type="entry name" value="PAS-like_dom_sf"/>
</dbReference>
<reference evidence="8 9" key="1">
    <citation type="journal article" date="2014" name="Syst. Appl. Microbiol.">
        <title>Complete genomes of freshwater sulfur oxidizers Sulfuricella denitrificans skB26 and Sulfuritalea hydrogenivorans sk43H: genetic insights into the sulfur oxidation pathway of betaproteobacteria.</title>
        <authorList>
            <person name="Watanabe T."/>
            <person name="Kojima H."/>
            <person name="Fukui M."/>
        </authorList>
    </citation>
    <scope>NUCLEOTIDE SEQUENCE [LARGE SCALE GENOMIC DNA]</scope>
    <source>
        <strain evidence="8">DSM22779</strain>
    </source>
</reference>
<feature type="domain" description="Response regulatory" evidence="3">
    <location>
        <begin position="230"/>
        <end position="346"/>
    </location>
</feature>
<dbReference type="SMART" id="SM00052">
    <property type="entry name" value="EAL"/>
    <property type="match status" value="1"/>
</dbReference>
<dbReference type="EMBL" id="AP012547">
    <property type="protein sequence ID" value="BAO28207.1"/>
    <property type="molecule type" value="Genomic_DNA"/>
</dbReference>
<dbReference type="Proteomes" id="UP000031637">
    <property type="component" value="Chromosome"/>
</dbReference>
<feature type="domain" description="PAC" evidence="5">
    <location>
        <begin position="434"/>
        <end position="487"/>
    </location>
</feature>
<organism evidence="8 9">
    <name type="scientific">Sulfuritalea hydrogenivorans sk43H</name>
    <dbReference type="NCBI Taxonomy" id="1223802"/>
    <lineage>
        <taxon>Bacteria</taxon>
        <taxon>Pseudomonadati</taxon>
        <taxon>Pseudomonadota</taxon>
        <taxon>Betaproteobacteria</taxon>
        <taxon>Nitrosomonadales</taxon>
        <taxon>Sterolibacteriaceae</taxon>
        <taxon>Sulfuritalea</taxon>
    </lineage>
</organism>
<dbReference type="Pfam" id="PF13426">
    <property type="entry name" value="PAS_9"/>
    <property type="match status" value="1"/>
</dbReference>
<dbReference type="FunFam" id="3.20.20.450:FF:000001">
    <property type="entry name" value="Cyclic di-GMP phosphodiesterase yahA"/>
    <property type="match status" value="1"/>
</dbReference>
<dbReference type="PROSITE" id="PS50112">
    <property type="entry name" value="PAS"/>
    <property type="match status" value="4"/>
</dbReference>
<feature type="domain" description="EAL" evidence="6">
    <location>
        <begin position="1073"/>
        <end position="1327"/>
    </location>
</feature>
<accession>W0SBD5</accession>
<dbReference type="CDD" id="cd01949">
    <property type="entry name" value="GGDEF"/>
    <property type="match status" value="1"/>
</dbReference>
<dbReference type="KEGG" id="shd:SUTH_00393"/>
<dbReference type="NCBIfam" id="TIGR00254">
    <property type="entry name" value="GGDEF"/>
    <property type="match status" value="1"/>
</dbReference>
<dbReference type="GO" id="GO:0006355">
    <property type="term" value="P:regulation of DNA-templated transcription"/>
    <property type="evidence" value="ECO:0007669"/>
    <property type="project" value="InterPro"/>
</dbReference>
<comment type="catalytic activity">
    <reaction evidence="1">
        <text>3',3'-c-di-GMP + H2O = 5'-phosphoguanylyl(3'-&gt;5')guanosine + H(+)</text>
        <dbReference type="Rhea" id="RHEA:24902"/>
        <dbReference type="ChEBI" id="CHEBI:15377"/>
        <dbReference type="ChEBI" id="CHEBI:15378"/>
        <dbReference type="ChEBI" id="CHEBI:58754"/>
        <dbReference type="ChEBI" id="CHEBI:58805"/>
        <dbReference type="EC" id="3.1.4.52"/>
    </reaction>
    <physiologicalReaction direction="left-to-right" evidence="1">
        <dbReference type="Rhea" id="RHEA:24903"/>
    </physiologicalReaction>
</comment>
<dbReference type="SMART" id="SM00086">
    <property type="entry name" value="PAC"/>
    <property type="match status" value="4"/>
</dbReference>
<name>W0SBD5_9PROT</name>
<dbReference type="Gene3D" id="3.30.450.20">
    <property type="entry name" value="PAS domain"/>
    <property type="match status" value="4"/>
</dbReference>
<evidence type="ECO:0000259" key="7">
    <source>
        <dbReference type="PROSITE" id="PS50887"/>
    </source>
</evidence>
<feature type="modified residue" description="4-aspartylphosphate" evidence="2">
    <location>
        <position position="279"/>
    </location>
</feature>
<evidence type="ECO:0000256" key="1">
    <source>
        <dbReference type="ARBA" id="ARBA00051114"/>
    </source>
</evidence>
<dbReference type="FunFam" id="3.30.70.270:FF:000001">
    <property type="entry name" value="Diguanylate cyclase domain protein"/>
    <property type="match status" value="1"/>
</dbReference>
<dbReference type="InterPro" id="IPR052155">
    <property type="entry name" value="Biofilm_reg_signaling"/>
</dbReference>
<evidence type="ECO:0000259" key="4">
    <source>
        <dbReference type="PROSITE" id="PS50112"/>
    </source>
</evidence>
<feature type="domain" description="PAC" evidence="5">
    <location>
        <begin position="721"/>
        <end position="773"/>
    </location>
</feature>
<evidence type="ECO:0000313" key="8">
    <source>
        <dbReference type="EMBL" id="BAO28207.1"/>
    </source>
</evidence>
<dbReference type="SMART" id="SM00091">
    <property type="entry name" value="PAS"/>
    <property type="match status" value="4"/>
</dbReference>
<dbReference type="InterPro" id="IPR029787">
    <property type="entry name" value="Nucleotide_cyclase"/>
</dbReference>
<dbReference type="InterPro" id="IPR035919">
    <property type="entry name" value="EAL_sf"/>
</dbReference>
<dbReference type="GO" id="GO:0071111">
    <property type="term" value="F:cyclic-guanylate-specific phosphodiesterase activity"/>
    <property type="evidence" value="ECO:0007669"/>
    <property type="project" value="UniProtKB-EC"/>
</dbReference>
<dbReference type="STRING" id="1223802.SUTH_00393"/>
<dbReference type="InterPro" id="IPR001789">
    <property type="entry name" value="Sig_transdc_resp-reg_receiver"/>
</dbReference>
<dbReference type="Pfam" id="PF08448">
    <property type="entry name" value="PAS_4"/>
    <property type="match status" value="1"/>
</dbReference>
<dbReference type="HOGENOM" id="CLU_000445_70_4_4"/>
<feature type="domain" description="PAS" evidence="4">
    <location>
        <begin position="631"/>
        <end position="699"/>
    </location>
</feature>
<dbReference type="CDD" id="cd01948">
    <property type="entry name" value="EAL"/>
    <property type="match status" value="1"/>
</dbReference>
<dbReference type="SUPFAM" id="SSF55785">
    <property type="entry name" value="PYP-like sensor domain (PAS domain)"/>
    <property type="match status" value="4"/>
</dbReference>
<dbReference type="InterPro" id="IPR000160">
    <property type="entry name" value="GGDEF_dom"/>
</dbReference>
<feature type="domain" description="PAS" evidence="4">
    <location>
        <begin position="362"/>
        <end position="434"/>
    </location>
</feature>
<dbReference type="GO" id="GO:0000160">
    <property type="term" value="P:phosphorelay signal transduction system"/>
    <property type="evidence" value="ECO:0007669"/>
    <property type="project" value="InterPro"/>
</dbReference>
<dbReference type="InterPro" id="IPR000014">
    <property type="entry name" value="PAS"/>
</dbReference>
<dbReference type="OrthoDB" id="9813903at2"/>
<dbReference type="Gene3D" id="2.10.70.100">
    <property type="match status" value="1"/>
</dbReference>
<dbReference type="CDD" id="cd00156">
    <property type="entry name" value="REC"/>
    <property type="match status" value="1"/>
</dbReference>
<dbReference type="Pfam" id="PF00989">
    <property type="entry name" value="PAS"/>
    <property type="match status" value="2"/>
</dbReference>
<keyword evidence="2" id="KW-0597">Phosphoprotein</keyword>
<dbReference type="InterPro" id="IPR001610">
    <property type="entry name" value="PAC"/>
</dbReference>
<dbReference type="SMART" id="SM00448">
    <property type="entry name" value="REC"/>
    <property type="match status" value="1"/>
</dbReference>
<dbReference type="Pfam" id="PF00563">
    <property type="entry name" value="EAL"/>
    <property type="match status" value="1"/>
</dbReference>
<sequence length="1332" mass="147631">MNTSAIGTLQEQLEDLRDKLARDGWDRLRGLRLLDRLKLAHSLLESGQVRDTCAALVSLLSKAVTEKEIAAVRLHALLDLTGQMVGALSTRNAIRQSTAPVAPLNMTVIAVGALDQDLEPLRVVLAGMGATLGTFGQPEDMPVPLDKSHLVLADMNWILSLTDSRRRFLATEAARAGSWIVLADPDATFSQQVELLRSGVRCFFTKPLALHRLTGLMEELRVAERGDRYRVMLVDDEQSTLNAFAAILTEAGMDVLPSEDPLLVLDFMDEYRPDVLVVDFEMAACRGPELVTLIRQQERHVQLPVIYLTAWNDRERQLAARRSAAEDFLPKSGDPAVLITAASTLARRHRRLQSMMAQAAARDEDLNRALSLAQVGSWVLDFNRNEMHWSPEARRILGLPDNSSLSLDDYLGRMVQAEDQSAVRQFRRQVLKGERAEVAYRVVLGGETRWVRSRAERILDAAGNILRYVGTVQDITDRRRAELGQEHAKRALTQIVDGTPVSTFVIDADHRVTHWNRACERVFRIPAADMIGTQDVWRAFYPAPRPVLADLIVNDDQAALAAMEHYYTGTVGPSPVVRGAYEAENYFPNIGRWLSFLAAPLHDDNGRIVGAIETLQDITERKVAEAALLKSQTLMASVLSSASYSIIATDLQGLITVFNRGAETLLGHAAEDMVGRQDPGVFHDPDEVLAYAELLTRELGFAVAPGFDAFVARTRVTGEPDEREWTYIRKDGTRIPVLLSVTAIRNQQGEITGYLGVATSIEERRQAEANLRVAAIAFESQEGMMITDPKGVIVRVNQAFVRLTGYSADEAIGQTPALFKSGRHDAEYYRRMWTTLRESGYWQGEIWNRRKNGKIYAEMLTISSVVAPDGQVSNYIGTFSDISRNTEAEAEIHRLAFYDPLTQLPNRRLLIDRLQQAIGASARSGREGALLFIDLDNFKILNDTLGHDHGDLLLKEVAQRLRACVRESDSVARLGGDEFVVMLEGLDENPENAAPQAKAVGEKILTELNETYLLGEHRHHSTPSIGITLFGEKQEAVDELLKRADFAMYQSKAAGRNTLRFFDPQMQAVVTARASLEAELRQALQDGQFLLHYQAQVDATGRMTGAEALVRWQHPERGMVPPGEFIPLAEDNGLILQLGHWVLQAACAQLVRWARQPGMNHLTVAVNVSVRQFHHIDFVEQVLAILDHTGADPRRLKLELTESLLLTDVEDIIKKMTALKVKGVGFSLDDFGTGYSSLTYLKRLPLDQLKIDQSFVRDVLTDPNDAAIAKAIITLGQSLGLAVIAEGVETEGQRGFLASHGCNAYQGYLFGRPVAAGSLEAARGCESRDPVT</sequence>
<feature type="domain" description="PAS" evidence="4">
    <location>
        <begin position="488"/>
        <end position="552"/>
    </location>
</feature>
<evidence type="ECO:0000259" key="6">
    <source>
        <dbReference type="PROSITE" id="PS50883"/>
    </source>
</evidence>
<evidence type="ECO:0000256" key="2">
    <source>
        <dbReference type="PROSITE-ProRule" id="PRU00169"/>
    </source>
</evidence>
<dbReference type="InterPro" id="IPR011006">
    <property type="entry name" value="CheY-like_superfamily"/>
</dbReference>
<dbReference type="PROSITE" id="PS50887">
    <property type="entry name" value="GGDEF"/>
    <property type="match status" value="1"/>
</dbReference>
<dbReference type="GO" id="GO:0071732">
    <property type="term" value="P:cellular response to nitric oxide"/>
    <property type="evidence" value="ECO:0007669"/>
    <property type="project" value="UniProtKB-ARBA"/>
</dbReference>
<dbReference type="Gene3D" id="3.40.50.2300">
    <property type="match status" value="1"/>
</dbReference>
<dbReference type="PANTHER" id="PTHR44757:SF2">
    <property type="entry name" value="BIOFILM ARCHITECTURE MAINTENANCE PROTEIN MBAA"/>
    <property type="match status" value="1"/>
</dbReference>
<feature type="domain" description="PAC" evidence="5">
    <location>
        <begin position="842"/>
        <end position="894"/>
    </location>
</feature>
<dbReference type="SUPFAM" id="SSF55073">
    <property type="entry name" value="Nucleotide cyclase"/>
    <property type="match status" value="1"/>
</dbReference>
<evidence type="ECO:0000259" key="3">
    <source>
        <dbReference type="PROSITE" id="PS50110"/>
    </source>
</evidence>
<feature type="domain" description="GGDEF" evidence="7">
    <location>
        <begin position="926"/>
        <end position="1064"/>
    </location>
</feature>
<dbReference type="InterPro" id="IPR001633">
    <property type="entry name" value="EAL_dom"/>
</dbReference>
<dbReference type="CDD" id="cd00130">
    <property type="entry name" value="PAS"/>
    <property type="match status" value="4"/>
</dbReference>
<dbReference type="SUPFAM" id="SSF141868">
    <property type="entry name" value="EAL domain-like"/>
    <property type="match status" value="1"/>
</dbReference>
<gene>
    <name evidence="8" type="ORF">SUTH_00393</name>
</gene>
<dbReference type="InterPro" id="IPR000700">
    <property type="entry name" value="PAS-assoc_C"/>
</dbReference>
<dbReference type="Pfam" id="PF00990">
    <property type="entry name" value="GGDEF"/>
    <property type="match status" value="1"/>
</dbReference>
<dbReference type="SMART" id="SM00267">
    <property type="entry name" value="GGDEF"/>
    <property type="match status" value="1"/>
</dbReference>
<dbReference type="Gene3D" id="3.20.20.450">
    <property type="entry name" value="EAL domain"/>
    <property type="match status" value="1"/>
</dbReference>
<keyword evidence="9" id="KW-1185">Reference proteome</keyword>
<dbReference type="Pfam" id="PF00072">
    <property type="entry name" value="Response_reg"/>
    <property type="match status" value="1"/>
</dbReference>
<dbReference type="PROSITE" id="PS50113">
    <property type="entry name" value="PAC"/>
    <property type="match status" value="4"/>
</dbReference>
<dbReference type="PROSITE" id="PS50110">
    <property type="entry name" value="RESPONSE_REGULATORY"/>
    <property type="match status" value="1"/>
</dbReference>
<dbReference type="Gene3D" id="3.30.70.270">
    <property type="match status" value="1"/>
</dbReference>
<dbReference type="InterPro" id="IPR043128">
    <property type="entry name" value="Rev_trsase/Diguanyl_cyclase"/>
</dbReference>
<evidence type="ECO:0000259" key="5">
    <source>
        <dbReference type="PROSITE" id="PS50113"/>
    </source>
</evidence>
<dbReference type="InterPro" id="IPR013767">
    <property type="entry name" value="PAS_fold"/>
</dbReference>